<proteinExistence type="predicted"/>
<keyword evidence="4" id="KW-0862">Zinc</keyword>
<evidence type="ECO:0000256" key="4">
    <source>
        <dbReference type="ARBA" id="ARBA00022833"/>
    </source>
</evidence>
<name>A0ABS6SJC0_9SPHN</name>
<dbReference type="PANTHER" id="PTHR34858">
    <property type="entry name" value="CYSO-CYSTEINE PEPTIDASE"/>
    <property type="match status" value="1"/>
</dbReference>
<reference evidence="7 8" key="1">
    <citation type="submission" date="2021-04" db="EMBL/GenBank/DDBJ databases">
        <authorList>
            <person name="Pira H."/>
            <person name="Risdian C."/>
            <person name="Wink J."/>
        </authorList>
    </citation>
    <scope>NUCLEOTIDE SEQUENCE [LARGE SCALE GENOMIC DNA]</scope>
    <source>
        <strain evidence="7 8">WH131</strain>
    </source>
</reference>
<dbReference type="PANTHER" id="PTHR34858:SF1">
    <property type="entry name" value="CYSO-CYSTEINE PEPTIDASE"/>
    <property type="match status" value="1"/>
</dbReference>
<dbReference type="PROSITE" id="PS50249">
    <property type="entry name" value="MPN"/>
    <property type="match status" value="1"/>
</dbReference>
<keyword evidence="1" id="KW-0645">Protease</keyword>
<dbReference type="InterPro" id="IPR037518">
    <property type="entry name" value="MPN"/>
</dbReference>
<dbReference type="Pfam" id="PF14464">
    <property type="entry name" value="Prok-JAB"/>
    <property type="match status" value="1"/>
</dbReference>
<evidence type="ECO:0000256" key="5">
    <source>
        <dbReference type="ARBA" id="ARBA00023049"/>
    </source>
</evidence>
<feature type="domain" description="MPN" evidence="6">
    <location>
        <begin position="3"/>
        <end position="127"/>
    </location>
</feature>
<dbReference type="InterPro" id="IPR051929">
    <property type="entry name" value="VirAsm_ModProt"/>
</dbReference>
<evidence type="ECO:0000256" key="2">
    <source>
        <dbReference type="ARBA" id="ARBA00022723"/>
    </source>
</evidence>
<dbReference type="InterPro" id="IPR028090">
    <property type="entry name" value="JAB_dom_prok"/>
</dbReference>
<evidence type="ECO:0000313" key="8">
    <source>
        <dbReference type="Proteomes" id="UP000699975"/>
    </source>
</evidence>
<dbReference type="CDD" id="cd08070">
    <property type="entry name" value="MPN_like"/>
    <property type="match status" value="1"/>
</dbReference>
<sequence length="129" mass="14094">MEIEVTRDVIAAMRAAAIAAHPREACGILTGGDRRITALVETANVHTCPQANFEIDPQALIDTHRSAREGCAQIIGYFHSHPTGAARPSQTDREMAAHDGKLWAIVAGDELMVWEDREDGFRQVPYSVA</sequence>
<comment type="caution">
    <text evidence="7">The sequence shown here is derived from an EMBL/GenBank/DDBJ whole genome shotgun (WGS) entry which is preliminary data.</text>
</comment>
<keyword evidence="3" id="KW-0378">Hydrolase</keyword>
<keyword evidence="8" id="KW-1185">Reference proteome</keyword>
<protein>
    <submittedName>
        <fullName evidence="7">M67 family metallopeptidase</fullName>
    </submittedName>
</protein>
<gene>
    <name evidence="7" type="ORF">KCG45_02095</name>
</gene>
<evidence type="ECO:0000256" key="3">
    <source>
        <dbReference type="ARBA" id="ARBA00022801"/>
    </source>
</evidence>
<keyword evidence="2" id="KW-0479">Metal-binding</keyword>
<evidence type="ECO:0000259" key="6">
    <source>
        <dbReference type="PROSITE" id="PS50249"/>
    </source>
</evidence>
<keyword evidence="5" id="KW-0482">Metalloprotease</keyword>
<organism evidence="7 8">
    <name type="scientific">Erythrobacter ani</name>
    <dbReference type="NCBI Taxonomy" id="2827235"/>
    <lineage>
        <taxon>Bacteria</taxon>
        <taxon>Pseudomonadati</taxon>
        <taxon>Pseudomonadota</taxon>
        <taxon>Alphaproteobacteria</taxon>
        <taxon>Sphingomonadales</taxon>
        <taxon>Erythrobacteraceae</taxon>
        <taxon>Erythrobacter/Porphyrobacter group</taxon>
        <taxon>Erythrobacter</taxon>
    </lineage>
</organism>
<evidence type="ECO:0000256" key="1">
    <source>
        <dbReference type="ARBA" id="ARBA00022670"/>
    </source>
</evidence>
<dbReference type="EMBL" id="JAGSPB010000001">
    <property type="protein sequence ID" value="MBV7264966.1"/>
    <property type="molecule type" value="Genomic_DNA"/>
</dbReference>
<dbReference type="Proteomes" id="UP000699975">
    <property type="component" value="Unassembled WGS sequence"/>
</dbReference>
<accession>A0ABS6SJC0</accession>
<evidence type="ECO:0000313" key="7">
    <source>
        <dbReference type="EMBL" id="MBV7264966.1"/>
    </source>
</evidence>